<evidence type="ECO:0000256" key="2">
    <source>
        <dbReference type="ARBA" id="ARBA00011233"/>
    </source>
</evidence>
<name>A0A556AMR9_9BURK</name>
<evidence type="ECO:0000256" key="3">
    <source>
        <dbReference type="ARBA" id="ARBA00022448"/>
    </source>
</evidence>
<dbReference type="CDD" id="cd00342">
    <property type="entry name" value="gram_neg_porins"/>
    <property type="match status" value="1"/>
</dbReference>
<evidence type="ECO:0000313" key="13">
    <source>
        <dbReference type="EMBL" id="TSH94183.1"/>
    </source>
</evidence>
<dbReference type="OrthoDB" id="8520696at2"/>
<keyword evidence="6" id="KW-0732">Signal</keyword>
<evidence type="ECO:0000259" key="12">
    <source>
        <dbReference type="Pfam" id="PF13609"/>
    </source>
</evidence>
<dbReference type="InterPro" id="IPR050298">
    <property type="entry name" value="Gram-neg_bact_OMP"/>
</dbReference>
<keyword evidence="4" id="KW-1134">Transmembrane beta strand</keyword>
<evidence type="ECO:0000256" key="6">
    <source>
        <dbReference type="ARBA" id="ARBA00022729"/>
    </source>
</evidence>
<evidence type="ECO:0000256" key="4">
    <source>
        <dbReference type="ARBA" id="ARBA00022452"/>
    </source>
</evidence>
<keyword evidence="9" id="KW-0472">Membrane</keyword>
<dbReference type="InterPro" id="IPR023614">
    <property type="entry name" value="Porin_dom_sf"/>
</dbReference>
<gene>
    <name evidence="13" type="ORF">FOZ76_12790</name>
</gene>
<evidence type="ECO:0000256" key="10">
    <source>
        <dbReference type="ARBA" id="ARBA00023237"/>
    </source>
</evidence>
<dbReference type="PANTHER" id="PTHR34501:SF9">
    <property type="entry name" value="MAJOR OUTER MEMBRANE PROTEIN P.IA"/>
    <property type="match status" value="1"/>
</dbReference>
<evidence type="ECO:0000313" key="14">
    <source>
        <dbReference type="Proteomes" id="UP000318405"/>
    </source>
</evidence>
<feature type="domain" description="Porin" evidence="12">
    <location>
        <begin position="56"/>
        <end position="367"/>
    </location>
</feature>
<protein>
    <submittedName>
        <fullName evidence="13">Porin</fullName>
    </submittedName>
</protein>
<dbReference type="PANTHER" id="PTHR34501">
    <property type="entry name" value="PROTEIN YDDL-RELATED"/>
    <property type="match status" value="1"/>
</dbReference>
<reference evidence="13 14" key="1">
    <citation type="submission" date="2019-07" db="EMBL/GenBank/DDBJ databases">
        <title>Qingshengfaniella alkalisoli gen. nov., sp. nov., isolated from saline soil.</title>
        <authorList>
            <person name="Xu L."/>
            <person name="Huang X.-X."/>
            <person name="Sun J.-Q."/>
        </authorList>
    </citation>
    <scope>NUCLEOTIDE SEQUENCE [LARGE SCALE GENOMIC DNA]</scope>
    <source>
        <strain evidence="13 14">DSM 27279</strain>
    </source>
</reference>
<keyword evidence="5" id="KW-0812">Transmembrane</keyword>
<proteinExistence type="predicted"/>
<evidence type="ECO:0000256" key="8">
    <source>
        <dbReference type="ARBA" id="ARBA00023114"/>
    </source>
</evidence>
<feature type="region of interest" description="Disordered" evidence="11">
    <location>
        <begin position="1"/>
        <end position="39"/>
    </location>
</feature>
<accession>A0A556AMR9</accession>
<comment type="subunit">
    <text evidence="2">Homotrimer.</text>
</comment>
<keyword evidence="3" id="KW-0813">Transport</keyword>
<dbReference type="InterPro" id="IPR033900">
    <property type="entry name" value="Gram_neg_porin_domain"/>
</dbReference>
<evidence type="ECO:0000256" key="7">
    <source>
        <dbReference type="ARBA" id="ARBA00023065"/>
    </source>
</evidence>
<dbReference type="SUPFAM" id="SSF56935">
    <property type="entry name" value="Porins"/>
    <property type="match status" value="1"/>
</dbReference>
<keyword evidence="8" id="KW-0626">Porin</keyword>
<dbReference type="GO" id="GO:0009279">
    <property type="term" value="C:cell outer membrane"/>
    <property type="evidence" value="ECO:0007669"/>
    <property type="project" value="UniProtKB-SubCell"/>
</dbReference>
<dbReference type="GO" id="GO:0015288">
    <property type="term" value="F:porin activity"/>
    <property type="evidence" value="ECO:0007669"/>
    <property type="project" value="UniProtKB-KW"/>
</dbReference>
<evidence type="ECO:0000256" key="11">
    <source>
        <dbReference type="SAM" id="MobiDB-lite"/>
    </source>
</evidence>
<dbReference type="Proteomes" id="UP000318405">
    <property type="component" value="Unassembled WGS sequence"/>
</dbReference>
<dbReference type="EMBL" id="VLTJ01000025">
    <property type="protein sequence ID" value="TSH94183.1"/>
    <property type="molecule type" value="Genomic_DNA"/>
</dbReference>
<dbReference type="Gene3D" id="2.40.160.10">
    <property type="entry name" value="Porin"/>
    <property type="match status" value="1"/>
</dbReference>
<keyword evidence="14" id="KW-1185">Reference proteome</keyword>
<keyword evidence="10" id="KW-0998">Cell outer membrane</keyword>
<dbReference type="Pfam" id="PF13609">
    <property type="entry name" value="Porin_4"/>
    <property type="match status" value="1"/>
</dbReference>
<dbReference type="GO" id="GO:0046930">
    <property type="term" value="C:pore complex"/>
    <property type="evidence" value="ECO:0007669"/>
    <property type="project" value="UniProtKB-KW"/>
</dbReference>
<dbReference type="AlphaFoldDB" id="A0A556AMR9"/>
<evidence type="ECO:0000256" key="9">
    <source>
        <dbReference type="ARBA" id="ARBA00023136"/>
    </source>
</evidence>
<dbReference type="GO" id="GO:0006811">
    <property type="term" value="P:monoatomic ion transport"/>
    <property type="evidence" value="ECO:0007669"/>
    <property type="project" value="UniProtKB-KW"/>
</dbReference>
<keyword evidence="7" id="KW-0406">Ion transport</keyword>
<evidence type="ECO:0000256" key="1">
    <source>
        <dbReference type="ARBA" id="ARBA00004571"/>
    </source>
</evidence>
<comment type="subcellular location">
    <subcellularLocation>
        <location evidence="1">Cell outer membrane</location>
        <topology evidence="1">Multi-pass membrane protein</topology>
    </subcellularLocation>
</comment>
<sequence>MTEYAQGGRRCGVSRIPPPDRGETEITNTTRGHEASTGGDTMINGMLGRCIAVTGAALLAGGNVAFAQSSGVQLYGVVTAGISQKTNQTGGTTQFGNYLLNSSYLGLRGSEDLGGGLRATFQLETGVETGTGEAGSGSKFWNRHATAGLANGQFALTLGRQFHASTDRVTRSLDAFNVSGASLHVTPLALFGVNKFMNNDNRSDNTIKLRWNGPAGVTAALSTAPDHDSGRSMGFDLAQVTRNYVVALYGVRFKSPNPVAATGQRPEHRVLGAGGQYRVGQAVLYLNVARSSLEASAAGRPKQTNTLLIPGIRYNMLPFVLKASYTLDSGKNINNVAGRDGKKKTLIAAIEYHLSKRTAVAFAVFRNSFTDGYKLDPVNIAALARDPESSSTSGYAMGLRHNF</sequence>
<organism evidence="13 14">
    <name type="scientific">Verticiella sediminum</name>
    <dbReference type="NCBI Taxonomy" id="1247510"/>
    <lineage>
        <taxon>Bacteria</taxon>
        <taxon>Pseudomonadati</taxon>
        <taxon>Pseudomonadota</taxon>
        <taxon>Betaproteobacteria</taxon>
        <taxon>Burkholderiales</taxon>
        <taxon>Alcaligenaceae</taxon>
        <taxon>Verticiella</taxon>
    </lineage>
</organism>
<evidence type="ECO:0000256" key="5">
    <source>
        <dbReference type="ARBA" id="ARBA00022692"/>
    </source>
</evidence>
<comment type="caution">
    <text evidence="13">The sequence shown here is derived from an EMBL/GenBank/DDBJ whole genome shotgun (WGS) entry which is preliminary data.</text>
</comment>